<gene>
    <name evidence="1" type="ORF">AB406_1876</name>
</gene>
<reference evidence="1 2" key="1">
    <citation type="submission" date="2015-06" db="EMBL/GenBank/DDBJ databases">
        <title>R. anatipestifer strain HXb2 is the most virulent strain so far, and the genome sequence would help us uncover the pathogenesis.</title>
        <authorList>
            <person name="Hu Q."/>
            <person name="Qi J."/>
            <person name="Bo H."/>
            <person name="Liu G."/>
            <person name="Tao M."/>
            <person name="Ding Y."/>
            <person name="Xue Y."/>
        </authorList>
    </citation>
    <scope>NUCLEOTIDE SEQUENCE [LARGE SCALE GENOMIC DNA]</scope>
    <source>
        <strain evidence="1 2">HXb2</strain>
    </source>
</reference>
<organism evidence="1 2">
    <name type="scientific">Riemerella anatipestifer</name>
    <name type="common">Moraxella anatipestifer</name>
    <dbReference type="NCBI Taxonomy" id="34085"/>
    <lineage>
        <taxon>Bacteria</taxon>
        <taxon>Pseudomonadati</taxon>
        <taxon>Bacteroidota</taxon>
        <taxon>Flavobacteriia</taxon>
        <taxon>Flavobacteriales</taxon>
        <taxon>Weeksellaceae</taxon>
        <taxon>Riemerella</taxon>
    </lineage>
</organism>
<dbReference type="AlphaFoldDB" id="A0A1S7DUP3"/>
<name>A0A1S7DUP3_RIEAN</name>
<dbReference type="Proteomes" id="UP000189883">
    <property type="component" value="Chromosome"/>
</dbReference>
<accession>A0A1S7DUP3</accession>
<dbReference type="EMBL" id="CP011859">
    <property type="protein sequence ID" value="AQY22817.1"/>
    <property type="molecule type" value="Genomic_DNA"/>
</dbReference>
<sequence>MSILSLTFHCEQGSISEWKTYFNKSIISHYKKTQNLKHYIASEVETERLQEGINFNFLLVFGTAEDRTNFITNELPNITMEVEKIFGDRVLVFATLLNPTSFNL</sequence>
<dbReference type="InterPro" id="IPR025563">
    <property type="entry name" value="DUF4286"/>
</dbReference>
<evidence type="ECO:0000313" key="2">
    <source>
        <dbReference type="Proteomes" id="UP000189883"/>
    </source>
</evidence>
<dbReference type="Pfam" id="PF14114">
    <property type="entry name" value="DUF4286"/>
    <property type="match status" value="1"/>
</dbReference>
<dbReference type="RefSeq" id="WP_014938624.1">
    <property type="nucleotide sequence ID" value="NZ_CP011859.1"/>
</dbReference>
<protein>
    <recommendedName>
        <fullName evidence="3">DUF4286 domain-containing protein</fullName>
    </recommendedName>
</protein>
<proteinExistence type="predicted"/>
<evidence type="ECO:0008006" key="3">
    <source>
        <dbReference type="Google" id="ProtNLM"/>
    </source>
</evidence>
<evidence type="ECO:0000313" key="1">
    <source>
        <dbReference type="EMBL" id="AQY22817.1"/>
    </source>
</evidence>